<name>A0A6G4A551_9BACL</name>
<evidence type="ECO:0000256" key="7">
    <source>
        <dbReference type="ARBA" id="ARBA00022777"/>
    </source>
</evidence>
<dbReference type="PANTHER" id="PTHR43711">
    <property type="entry name" value="TWO-COMPONENT HISTIDINE KINASE"/>
    <property type="match status" value="1"/>
</dbReference>
<dbReference type="EC" id="2.7.13.3" evidence="3"/>
<reference evidence="11" key="1">
    <citation type="submission" date="2020-02" db="EMBL/GenBank/DDBJ databases">
        <authorList>
            <person name="Shen X.-R."/>
            <person name="Zhang Y.-X."/>
        </authorList>
    </citation>
    <scope>NUCLEOTIDE SEQUENCE</scope>
    <source>
        <strain evidence="11">SYP-B3998</strain>
    </source>
</reference>
<evidence type="ECO:0000259" key="10">
    <source>
        <dbReference type="PROSITE" id="PS50109"/>
    </source>
</evidence>
<dbReference type="InterPro" id="IPR050736">
    <property type="entry name" value="Sensor_HK_Regulatory"/>
</dbReference>
<keyword evidence="5" id="KW-0808">Transferase</keyword>
<organism evidence="11">
    <name type="scientific">Paenibacillus sp. SYP-B3998</name>
    <dbReference type="NCBI Taxonomy" id="2678564"/>
    <lineage>
        <taxon>Bacteria</taxon>
        <taxon>Bacillati</taxon>
        <taxon>Bacillota</taxon>
        <taxon>Bacilli</taxon>
        <taxon>Bacillales</taxon>
        <taxon>Paenibacillaceae</taxon>
        <taxon>Paenibacillus</taxon>
    </lineage>
</organism>
<dbReference type="Pfam" id="PF02518">
    <property type="entry name" value="HATPase_c"/>
    <property type="match status" value="1"/>
</dbReference>
<dbReference type="RefSeq" id="WP_163953421.1">
    <property type="nucleotide sequence ID" value="NZ_JAAIKC010000019.1"/>
</dbReference>
<sequence>MQTKRSYHAELITLVVTQIKMKAKGKQIELVAEEKEPFKLKADADRLRQVLINLLDNAINHIPEGSSAGIRINGIKQERWIEVRDNGPGIPPEKLPHLFDRFYKVDESRNRSGAGLGLTICKHIVEAHGGSIRVDSQTGKGTVFLIFLPTSPMTNL</sequence>
<dbReference type="EMBL" id="JAAIKC010000019">
    <property type="protein sequence ID" value="NEW09502.1"/>
    <property type="molecule type" value="Genomic_DNA"/>
</dbReference>
<dbReference type="GO" id="GO:0000160">
    <property type="term" value="P:phosphorelay signal transduction system"/>
    <property type="evidence" value="ECO:0007669"/>
    <property type="project" value="UniProtKB-KW"/>
</dbReference>
<keyword evidence="9" id="KW-0902">Two-component regulatory system</keyword>
<evidence type="ECO:0000256" key="9">
    <source>
        <dbReference type="ARBA" id="ARBA00023012"/>
    </source>
</evidence>
<dbReference type="FunFam" id="3.30.565.10:FF:000006">
    <property type="entry name" value="Sensor histidine kinase WalK"/>
    <property type="match status" value="1"/>
</dbReference>
<evidence type="ECO:0000256" key="6">
    <source>
        <dbReference type="ARBA" id="ARBA00022741"/>
    </source>
</evidence>
<dbReference type="PRINTS" id="PR00344">
    <property type="entry name" value="BCTRLSENSOR"/>
</dbReference>
<proteinExistence type="predicted"/>
<dbReference type="SMART" id="SM00387">
    <property type="entry name" value="HATPase_c"/>
    <property type="match status" value="1"/>
</dbReference>
<evidence type="ECO:0000256" key="8">
    <source>
        <dbReference type="ARBA" id="ARBA00022840"/>
    </source>
</evidence>
<keyword evidence="8 11" id="KW-0067">ATP-binding</keyword>
<dbReference type="InterPro" id="IPR036890">
    <property type="entry name" value="HATPase_C_sf"/>
</dbReference>
<accession>A0A6G4A551</accession>
<comment type="caution">
    <text evidence="11">The sequence shown here is derived from an EMBL/GenBank/DDBJ whole genome shotgun (WGS) entry which is preliminary data.</text>
</comment>
<dbReference type="PROSITE" id="PS50109">
    <property type="entry name" value="HIS_KIN"/>
    <property type="match status" value="1"/>
</dbReference>
<dbReference type="InterPro" id="IPR005467">
    <property type="entry name" value="His_kinase_dom"/>
</dbReference>
<evidence type="ECO:0000313" key="11">
    <source>
        <dbReference type="EMBL" id="NEW09502.1"/>
    </source>
</evidence>
<evidence type="ECO:0000256" key="3">
    <source>
        <dbReference type="ARBA" id="ARBA00012438"/>
    </source>
</evidence>
<evidence type="ECO:0000256" key="4">
    <source>
        <dbReference type="ARBA" id="ARBA00022553"/>
    </source>
</evidence>
<dbReference type="PANTHER" id="PTHR43711:SF1">
    <property type="entry name" value="HISTIDINE KINASE 1"/>
    <property type="match status" value="1"/>
</dbReference>
<dbReference type="InterPro" id="IPR003594">
    <property type="entry name" value="HATPase_dom"/>
</dbReference>
<dbReference type="InterPro" id="IPR004358">
    <property type="entry name" value="Sig_transdc_His_kin-like_C"/>
</dbReference>
<dbReference type="GO" id="GO:0005886">
    <property type="term" value="C:plasma membrane"/>
    <property type="evidence" value="ECO:0007669"/>
    <property type="project" value="UniProtKB-SubCell"/>
</dbReference>
<dbReference type="Gene3D" id="3.30.565.10">
    <property type="entry name" value="Histidine kinase-like ATPase, C-terminal domain"/>
    <property type="match status" value="1"/>
</dbReference>
<evidence type="ECO:0000256" key="2">
    <source>
        <dbReference type="ARBA" id="ARBA00004651"/>
    </source>
</evidence>
<feature type="domain" description="Histidine kinase" evidence="10">
    <location>
        <begin position="1"/>
        <end position="152"/>
    </location>
</feature>
<dbReference type="AlphaFoldDB" id="A0A6G4A551"/>
<dbReference type="SUPFAM" id="SSF55874">
    <property type="entry name" value="ATPase domain of HSP90 chaperone/DNA topoisomerase II/histidine kinase"/>
    <property type="match status" value="1"/>
</dbReference>
<protein>
    <recommendedName>
        <fullName evidence="3">histidine kinase</fullName>
        <ecNumber evidence="3">2.7.13.3</ecNumber>
    </recommendedName>
</protein>
<dbReference type="GO" id="GO:0005524">
    <property type="term" value="F:ATP binding"/>
    <property type="evidence" value="ECO:0007669"/>
    <property type="project" value="UniProtKB-KW"/>
</dbReference>
<gene>
    <name evidence="11" type="ORF">GK047_26555</name>
</gene>
<comment type="subcellular location">
    <subcellularLocation>
        <location evidence="2">Cell membrane</location>
        <topology evidence="2">Multi-pass membrane protein</topology>
    </subcellularLocation>
</comment>
<evidence type="ECO:0000256" key="1">
    <source>
        <dbReference type="ARBA" id="ARBA00000085"/>
    </source>
</evidence>
<dbReference type="CDD" id="cd00075">
    <property type="entry name" value="HATPase"/>
    <property type="match status" value="1"/>
</dbReference>
<keyword evidence="6" id="KW-0547">Nucleotide-binding</keyword>
<dbReference type="GO" id="GO:0004673">
    <property type="term" value="F:protein histidine kinase activity"/>
    <property type="evidence" value="ECO:0007669"/>
    <property type="project" value="UniProtKB-EC"/>
</dbReference>
<keyword evidence="4" id="KW-0597">Phosphoprotein</keyword>
<keyword evidence="7" id="KW-0418">Kinase</keyword>
<comment type="catalytic activity">
    <reaction evidence="1">
        <text>ATP + protein L-histidine = ADP + protein N-phospho-L-histidine.</text>
        <dbReference type="EC" id="2.7.13.3"/>
    </reaction>
</comment>
<evidence type="ECO:0000256" key="5">
    <source>
        <dbReference type="ARBA" id="ARBA00022679"/>
    </source>
</evidence>